<proteinExistence type="predicted"/>
<dbReference type="eggNOG" id="COG0714">
    <property type="taxonomic scope" value="Bacteria"/>
</dbReference>
<dbReference type="Gene3D" id="3.40.50.300">
    <property type="entry name" value="P-loop containing nucleotide triphosphate hydrolases"/>
    <property type="match status" value="1"/>
</dbReference>
<evidence type="ECO:0000313" key="3">
    <source>
        <dbReference type="Proteomes" id="UP000007882"/>
    </source>
</evidence>
<evidence type="ECO:0000313" key="2">
    <source>
        <dbReference type="EMBL" id="BAL91053.1"/>
    </source>
</evidence>
<evidence type="ECO:0000256" key="1">
    <source>
        <dbReference type="SAM" id="MobiDB-lite"/>
    </source>
</evidence>
<dbReference type="HOGENOM" id="CLU_1536844_0_0_11"/>
<dbReference type="InterPro" id="IPR027417">
    <property type="entry name" value="P-loop_NTPase"/>
</dbReference>
<feature type="compositionally biased region" description="Basic and acidic residues" evidence="1">
    <location>
        <begin position="68"/>
        <end position="79"/>
    </location>
</feature>
<sequence>MTTVLNAAGTLDVAADLLALLGDTATEHRPDTQLEALTLAVSADLPVLLWGEPGIGKTAALNHLADSLGRDRGTDRRPDPPGPSAGHRAARWSASSPGRPGSTSSWTTCRTDPRTGPTSSTSADHHHHPAPTSHVARLRRPPSSPAFIAQPASPAPSPGTRLIRVRAVGRVTRS</sequence>
<dbReference type="STRING" id="512565.AMIS_58330"/>
<dbReference type="SUPFAM" id="SSF52540">
    <property type="entry name" value="P-loop containing nucleoside triphosphate hydrolases"/>
    <property type="match status" value="1"/>
</dbReference>
<dbReference type="KEGG" id="ams:AMIS_58330"/>
<dbReference type="PATRIC" id="fig|512565.3.peg.5831"/>
<feature type="compositionally biased region" description="Polar residues" evidence="1">
    <location>
        <begin position="93"/>
        <end position="122"/>
    </location>
</feature>
<dbReference type="Proteomes" id="UP000007882">
    <property type="component" value="Chromosome"/>
</dbReference>
<dbReference type="EMBL" id="AP012319">
    <property type="protein sequence ID" value="BAL91053.1"/>
    <property type="molecule type" value="Genomic_DNA"/>
</dbReference>
<name>I0HDG6_ACTM4</name>
<gene>
    <name evidence="2" type="ordered locus">AMIS_58330</name>
</gene>
<reference evidence="2 3" key="1">
    <citation type="submission" date="2012-02" db="EMBL/GenBank/DDBJ databases">
        <title>Complete genome sequence of Actinoplanes missouriensis 431 (= NBRC 102363).</title>
        <authorList>
            <person name="Ohnishi Y."/>
            <person name="Ishikawa J."/>
            <person name="Sekine M."/>
            <person name="Hosoyama A."/>
            <person name="Harada T."/>
            <person name="Narita H."/>
            <person name="Hata T."/>
            <person name="Konno Y."/>
            <person name="Tutikane K."/>
            <person name="Fujita N."/>
            <person name="Horinouchi S."/>
            <person name="Hayakawa M."/>
        </authorList>
    </citation>
    <scope>NUCLEOTIDE SEQUENCE [LARGE SCALE GENOMIC DNA]</scope>
    <source>
        <strain evidence="3">ATCC 14538 / DSM 43046 / CBS 188.64 / JCM 3121 / NBRC 102363 / NCIMB 12654 / NRRL B-3342 / UNCC 431</strain>
    </source>
</reference>
<dbReference type="AlphaFoldDB" id="I0HDG6"/>
<accession>I0HDG6</accession>
<feature type="region of interest" description="Disordered" evidence="1">
    <location>
        <begin position="68"/>
        <end position="163"/>
    </location>
</feature>
<organism evidence="2 3">
    <name type="scientific">Actinoplanes missouriensis (strain ATCC 14538 / DSM 43046 / CBS 188.64 / JCM 3121 / NBRC 102363 / NCIMB 12654 / NRRL B-3342 / UNCC 431)</name>
    <dbReference type="NCBI Taxonomy" id="512565"/>
    <lineage>
        <taxon>Bacteria</taxon>
        <taxon>Bacillati</taxon>
        <taxon>Actinomycetota</taxon>
        <taxon>Actinomycetes</taxon>
        <taxon>Micromonosporales</taxon>
        <taxon>Micromonosporaceae</taxon>
        <taxon>Actinoplanes</taxon>
    </lineage>
</organism>
<protein>
    <submittedName>
        <fullName evidence="2">Uncharacterized protein</fullName>
    </submittedName>
</protein>
<keyword evidence="3" id="KW-1185">Reference proteome</keyword>